<keyword evidence="1" id="KW-0812">Transmembrane</keyword>
<organism evidence="2">
    <name type="scientific">marine sediment metagenome</name>
    <dbReference type="NCBI Taxonomy" id="412755"/>
    <lineage>
        <taxon>unclassified sequences</taxon>
        <taxon>metagenomes</taxon>
        <taxon>ecological metagenomes</taxon>
    </lineage>
</organism>
<dbReference type="EMBL" id="LAZR01000747">
    <property type="protein sequence ID" value="KKN58816.1"/>
    <property type="molecule type" value="Genomic_DNA"/>
</dbReference>
<feature type="transmembrane region" description="Helical" evidence="1">
    <location>
        <begin position="12"/>
        <end position="29"/>
    </location>
</feature>
<feature type="transmembrane region" description="Helical" evidence="1">
    <location>
        <begin position="35"/>
        <end position="53"/>
    </location>
</feature>
<reference evidence="2" key="1">
    <citation type="journal article" date="2015" name="Nature">
        <title>Complex archaea that bridge the gap between prokaryotes and eukaryotes.</title>
        <authorList>
            <person name="Spang A."/>
            <person name="Saw J.H."/>
            <person name="Jorgensen S.L."/>
            <person name="Zaremba-Niedzwiedzka K."/>
            <person name="Martijn J."/>
            <person name="Lind A.E."/>
            <person name="van Eijk R."/>
            <person name="Schleper C."/>
            <person name="Guy L."/>
            <person name="Ettema T.J."/>
        </authorList>
    </citation>
    <scope>NUCLEOTIDE SEQUENCE</scope>
</reference>
<gene>
    <name evidence="2" type="ORF">LCGC14_0548220</name>
</gene>
<proteinExistence type="predicted"/>
<sequence>MKLKTKVEVCGWLVLAGIVIYGLKYFISILGSFTIFRNALAMVVMLMLIIAISSDNEIADKVRSVG</sequence>
<evidence type="ECO:0000313" key="2">
    <source>
        <dbReference type="EMBL" id="KKN58816.1"/>
    </source>
</evidence>
<comment type="caution">
    <text evidence="2">The sequence shown here is derived from an EMBL/GenBank/DDBJ whole genome shotgun (WGS) entry which is preliminary data.</text>
</comment>
<keyword evidence="1" id="KW-1133">Transmembrane helix</keyword>
<keyword evidence="1" id="KW-0472">Membrane</keyword>
<name>A0A0F9UC59_9ZZZZ</name>
<protein>
    <submittedName>
        <fullName evidence="2">Uncharacterized protein</fullName>
    </submittedName>
</protein>
<evidence type="ECO:0000256" key="1">
    <source>
        <dbReference type="SAM" id="Phobius"/>
    </source>
</evidence>
<dbReference type="AlphaFoldDB" id="A0A0F9UC59"/>
<accession>A0A0F9UC59</accession>